<reference evidence="2 3" key="1">
    <citation type="submission" date="2016-11" db="EMBL/GenBank/DDBJ databases">
        <authorList>
            <person name="Jaros S."/>
            <person name="Januszkiewicz K."/>
            <person name="Wedrychowicz H."/>
        </authorList>
    </citation>
    <scope>NUCLEOTIDE SEQUENCE [LARGE SCALE GENOMIC DNA]</scope>
    <source>
        <strain evidence="2 3">DSM 43832</strain>
    </source>
</reference>
<evidence type="ECO:0000313" key="3">
    <source>
        <dbReference type="Proteomes" id="UP000184363"/>
    </source>
</evidence>
<dbReference type="Pfam" id="PF14017">
    <property type="entry name" value="DUF4233"/>
    <property type="match status" value="1"/>
</dbReference>
<dbReference type="EMBL" id="FRAP01000021">
    <property type="protein sequence ID" value="SHL20605.1"/>
    <property type="molecule type" value="Genomic_DNA"/>
</dbReference>
<gene>
    <name evidence="2" type="ORF">SAMN05443637_1212</name>
</gene>
<dbReference type="InterPro" id="IPR025327">
    <property type="entry name" value="DUF4233"/>
</dbReference>
<evidence type="ECO:0008006" key="4">
    <source>
        <dbReference type="Google" id="ProtNLM"/>
    </source>
</evidence>
<evidence type="ECO:0000256" key="1">
    <source>
        <dbReference type="SAM" id="Phobius"/>
    </source>
</evidence>
<keyword evidence="1" id="KW-1133">Transmembrane helix</keyword>
<protein>
    <recommendedName>
        <fullName evidence="4">DUF4233 domain-containing protein</fullName>
    </recommendedName>
</protein>
<sequence>MWTVSGRPEGAADPPEPGGGVDRSIRGVFAAALGLEAIVVGLALLVLPKFTEAPSGAGIAIIGALAVAMLVAAGLQRRPWGLAVALLLQAAVIVAGFVLVPALGVMGVVFAGVWAFLLWVRHDVARRQAAGELPAQQVREQ</sequence>
<keyword evidence="1" id="KW-0472">Membrane</keyword>
<proteinExistence type="predicted"/>
<feature type="transmembrane region" description="Helical" evidence="1">
    <location>
        <begin position="28"/>
        <end position="47"/>
    </location>
</feature>
<feature type="transmembrane region" description="Helical" evidence="1">
    <location>
        <begin position="53"/>
        <end position="73"/>
    </location>
</feature>
<keyword evidence="3" id="KW-1185">Reference proteome</keyword>
<feature type="transmembrane region" description="Helical" evidence="1">
    <location>
        <begin position="103"/>
        <end position="120"/>
    </location>
</feature>
<accession>A0A1M6YR78</accession>
<keyword evidence="1" id="KW-0812">Transmembrane</keyword>
<dbReference type="AlphaFoldDB" id="A0A1M6YR78"/>
<name>A0A1M6YR78_PSETH</name>
<organism evidence="2 3">
    <name type="scientific">Pseudonocardia thermophila</name>
    <dbReference type="NCBI Taxonomy" id="1848"/>
    <lineage>
        <taxon>Bacteria</taxon>
        <taxon>Bacillati</taxon>
        <taxon>Actinomycetota</taxon>
        <taxon>Actinomycetes</taxon>
        <taxon>Pseudonocardiales</taxon>
        <taxon>Pseudonocardiaceae</taxon>
        <taxon>Pseudonocardia</taxon>
    </lineage>
</organism>
<evidence type="ECO:0000313" key="2">
    <source>
        <dbReference type="EMBL" id="SHL20605.1"/>
    </source>
</evidence>
<dbReference type="Proteomes" id="UP000184363">
    <property type="component" value="Unassembled WGS sequence"/>
</dbReference>
<dbReference type="STRING" id="1848.SAMN05443637_1212"/>